<protein>
    <submittedName>
        <fullName evidence="3">Uncharacterized protein</fullName>
    </submittedName>
</protein>
<proteinExistence type="predicted"/>
<reference evidence="3 4" key="1">
    <citation type="journal article" date="2021" name="Microbiol. Spectr.">
        <title>A Single Bacterium Capable of Oxidation and Reduction of Iron at Circumneutral pH.</title>
        <authorList>
            <person name="Kato S."/>
            <person name="Ohkuma M."/>
        </authorList>
    </citation>
    <scope>NUCLEOTIDE SEQUENCE [LARGE SCALE GENOMIC DNA]</scope>
    <source>
        <strain evidence="3 4">MIZ03</strain>
    </source>
</reference>
<keyword evidence="4" id="KW-1185">Reference proteome</keyword>
<evidence type="ECO:0000256" key="2">
    <source>
        <dbReference type="SAM" id="MobiDB-lite"/>
    </source>
</evidence>
<dbReference type="Proteomes" id="UP000824366">
    <property type="component" value="Chromosome"/>
</dbReference>
<evidence type="ECO:0000313" key="4">
    <source>
        <dbReference type="Proteomes" id="UP000824366"/>
    </source>
</evidence>
<organism evidence="3 4">
    <name type="scientific">Rhodoferax lithotrophicus</name>
    <dbReference type="NCBI Taxonomy" id="2798804"/>
    <lineage>
        <taxon>Bacteria</taxon>
        <taxon>Pseudomonadati</taxon>
        <taxon>Pseudomonadota</taxon>
        <taxon>Betaproteobacteria</taxon>
        <taxon>Burkholderiales</taxon>
        <taxon>Comamonadaceae</taxon>
        <taxon>Rhodoferax</taxon>
    </lineage>
</organism>
<sequence length="168" mass="18239">MTITHIFWTIFGAVTLCQPAMAQDRIYRCGNEYTNTVSQAQAKGCKLVDGGNVTVVQGIRPKTAAKATDAGGAASTPGARVATTEQKSRDSDARLILQSELTKAEARQAELLKEYNNGEPEKRGDEVRNHQKYLDRVAELKANLARNESDIAGIRREIGRVPASTAAH</sequence>
<dbReference type="RefSeq" id="WP_223904657.1">
    <property type="nucleotide sequence ID" value="NZ_AP024238.1"/>
</dbReference>
<dbReference type="EMBL" id="AP024238">
    <property type="protein sequence ID" value="BCO28733.1"/>
    <property type="molecule type" value="Genomic_DNA"/>
</dbReference>
<name>A0ABM7MQW1_9BURK</name>
<gene>
    <name evidence="3" type="ORF">MIZ03_3643</name>
</gene>
<feature type="region of interest" description="Disordered" evidence="2">
    <location>
        <begin position="66"/>
        <end position="91"/>
    </location>
</feature>
<evidence type="ECO:0000256" key="1">
    <source>
        <dbReference type="SAM" id="Coils"/>
    </source>
</evidence>
<keyword evidence="1" id="KW-0175">Coiled coil</keyword>
<feature type="coiled-coil region" evidence="1">
    <location>
        <begin position="94"/>
        <end position="157"/>
    </location>
</feature>
<accession>A0ABM7MQW1</accession>
<evidence type="ECO:0000313" key="3">
    <source>
        <dbReference type="EMBL" id="BCO28733.1"/>
    </source>
</evidence>